<sequence>MSLYITSLNSGSNGNCYYIANDTEAVLVDAGLSCRETEKRMKRLDLSMDKVKALFISHEHGDHIRGVESIASKHKIPVYITPETFRMGKLRVDPSRVFPFSAYAPIAIGGLSVMAFPKFHDAIDPHSFVISGNGVKIGVFTDIGAVCSNVIDNFTECHAVFLEANYDADMLENGRYPYHLKKRISGGHGHLSNVQALELFLAHRPGYLSHLLLSHLSKDNNDPDLALNMFRTHARNTNVVVASRYEESAVYHITDTLHPFRKPAIHKPAPPKPVQISLF</sequence>
<feature type="domain" description="Metallo-beta-lactamase" evidence="1">
    <location>
        <begin position="13"/>
        <end position="188"/>
    </location>
</feature>
<dbReference type="EMBL" id="PPSL01000005">
    <property type="protein sequence ID" value="PQJ09745.1"/>
    <property type="molecule type" value="Genomic_DNA"/>
</dbReference>
<name>A0A2S7ST17_9BACT</name>
<evidence type="ECO:0000259" key="1">
    <source>
        <dbReference type="SMART" id="SM00849"/>
    </source>
</evidence>
<keyword evidence="2" id="KW-0378">Hydrolase</keyword>
<dbReference type="InterPro" id="IPR036866">
    <property type="entry name" value="RibonucZ/Hydroxyglut_hydro"/>
</dbReference>
<protein>
    <submittedName>
        <fullName evidence="2">MBL fold metallo-hydrolase</fullName>
    </submittedName>
</protein>
<dbReference type="Gene3D" id="3.60.15.10">
    <property type="entry name" value="Ribonuclease Z/Hydroxyacylglutathione hydrolase-like"/>
    <property type="match status" value="1"/>
</dbReference>
<dbReference type="PANTHER" id="PTHR47619">
    <property type="entry name" value="METALLO-HYDROLASE YYCJ-RELATED"/>
    <property type="match status" value="1"/>
</dbReference>
<dbReference type="SUPFAM" id="SSF56281">
    <property type="entry name" value="Metallo-hydrolase/oxidoreductase"/>
    <property type="match status" value="1"/>
</dbReference>
<dbReference type="RefSeq" id="WP_105040517.1">
    <property type="nucleotide sequence ID" value="NZ_PPSL01000005.1"/>
</dbReference>
<dbReference type="Pfam" id="PF12706">
    <property type="entry name" value="Lactamase_B_2"/>
    <property type="match status" value="1"/>
</dbReference>
<keyword evidence="3" id="KW-1185">Reference proteome</keyword>
<accession>A0A2S7ST17</accession>
<proteinExistence type="predicted"/>
<evidence type="ECO:0000313" key="3">
    <source>
        <dbReference type="Proteomes" id="UP000239872"/>
    </source>
</evidence>
<dbReference type="AlphaFoldDB" id="A0A2S7ST17"/>
<gene>
    <name evidence="2" type="ORF">CJD36_017605</name>
</gene>
<dbReference type="InterPro" id="IPR052533">
    <property type="entry name" value="WalJ/YycJ-like"/>
</dbReference>
<dbReference type="Proteomes" id="UP000239872">
    <property type="component" value="Unassembled WGS sequence"/>
</dbReference>
<dbReference type="InterPro" id="IPR001279">
    <property type="entry name" value="Metallo-B-lactamas"/>
</dbReference>
<dbReference type="SMART" id="SM00849">
    <property type="entry name" value="Lactamase_B"/>
    <property type="match status" value="1"/>
</dbReference>
<organism evidence="2 3">
    <name type="scientific">Flavipsychrobacter stenotrophus</name>
    <dbReference type="NCBI Taxonomy" id="2077091"/>
    <lineage>
        <taxon>Bacteria</taxon>
        <taxon>Pseudomonadati</taxon>
        <taxon>Bacteroidota</taxon>
        <taxon>Chitinophagia</taxon>
        <taxon>Chitinophagales</taxon>
        <taxon>Chitinophagaceae</taxon>
        <taxon>Flavipsychrobacter</taxon>
    </lineage>
</organism>
<evidence type="ECO:0000313" key="2">
    <source>
        <dbReference type="EMBL" id="PQJ09745.1"/>
    </source>
</evidence>
<dbReference type="GO" id="GO:0016787">
    <property type="term" value="F:hydrolase activity"/>
    <property type="evidence" value="ECO:0007669"/>
    <property type="project" value="UniProtKB-KW"/>
</dbReference>
<reference evidence="2 3" key="1">
    <citation type="submission" date="2018-01" db="EMBL/GenBank/DDBJ databases">
        <title>A novel member of the phylum Bacteroidetes isolated from glacier ice.</title>
        <authorList>
            <person name="Liu Q."/>
            <person name="Xin Y.-H."/>
        </authorList>
    </citation>
    <scope>NUCLEOTIDE SEQUENCE [LARGE SCALE GENOMIC DNA]</scope>
    <source>
        <strain evidence="2 3">RB1R16</strain>
    </source>
</reference>
<comment type="caution">
    <text evidence="2">The sequence shown here is derived from an EMBL/GenBank/DDBJ whole genome shotgun (WGS) entry which is preliminary data.</text>
</comment>
<dbReference type="OrthoDB" id="9781189at2"/>
<dbReference type="PANTHER" id="PTHR47619:SF1">
    <property type="entry name" value="EXODEOXYRIBONUCLEASE WALJ"/>
    <property type="match status" value="1"/>
</dbReference>